<accession>A0A7G7WBA7</accession>
<evidence type="ECO:0000313" key="3">
    <source>
        <dbReference type="EMBL" id="QNH63650.1"/>
    </source>
</evidence>
<dbReference type="Gene3D" id="3.40.50.880">
    <property type="match status" value="1"/>
</dbReference>
<keyword evidence="4" id="KW-1185">Reference proteome</keyword>
<protein>
    <submittedName>
        <fullName evidence="3">ThuA domain-containing protein</fullName>
    </submittedName>
</protein>
<feature type="domain" description="ThuA-like" evidence="2">
    <location>
        <begin position="34"/>
        <end position="244"/>
    </location>
</feature>
<keyword evidence="1" id="KW-0732">Signal</keyword>
<dbReference type="InterPro" id="IPR029062">
    <property type="entry name" value="Class_I_gatase-like"/>
</dbReference>
<dbReference type="EMBL" id="CP060202">
    <property type="protein sequence ID" value="QNH63650.1"/>
    <property type="molecule type" value="Genomic_DNA"/>
</dbReference>
<dbReference type="KEGG" id="hsk:H4317_07600"/>
<evidence type="ECO:0000256" key="1">
    <source>
        <dbReference type="SAM" id="SignalP"/>
    </source>
</evidence>
<dbReference type="Pfam" id="PF06283">
    <property type="entry name" value="ThuA"/>
    <property type="match status" value="1"/>
</dbReference>
<evidence type="ECO:0000259" key="2">
    <source>
        <dbReference type="Pfam" id="PF06283"/>
    </source>
</evidence>
<dbReference type="InterPro" id="IPR029010">
    <property type="entry name" value="ThuA-like"/>
</dbReference>
<reference evidence="3 4" key="1">
    <citation type="submission" date="2020-08" db="EMBL/GenBank/DDBJ databases">
        <title>Hymenobacter sp. S2-20-2 genome sequencing.</title>
        <authorList>
            <person name="Jin L."/>
        </authorList>
    </citation>
    <scope>NUCLEOTIDE SEQUENCE [LARGE SCALE GENOMIC DNA]</scope>
    <source>
        <strain evidence="3 4">S2-20-2</strain>
    </source>
</reference>
<feature type="signal peptide" evidence="1">
    <location>
        <begin position="1"/>
        <end position="26"/>
    </location>
</feature>
<dbReference type="PROSITE" id="PS51257">
    <property type="entry name" value="PROKAR_LIPOPROTEIN"/>
    <property type="match status" value="1"/>
</dbReference>
<organism evidence="3 4">
    <name type="scientific">Hymenobacter sediminicola</name>
    <dbReference type="NCBI Taxonomy" id="2761579"/>
    <lineage>
        <taxon>Bacteria</taxon>
        <taxon>Pseudomonadati</taxon>
        <taxon>Bacteroidota</taxon>
        <taxon>Cytophagia</taxon>
        <taxon>Cytophagales</taxon>
        <taxon>Hymenobacteraceae</taxon>
        <taxon>Hymenobacter</taxon>
    </lineage>
</organism>
<dbReference type="RefSeq" id="WP_185889526.1">
    <property type="nucleotide sequence ID" value="NZ_CP060202.1"/>
</dbReference>
<feature type="chain" id="PRO_5028864854" evidence="1">
    <location>
        <begin position="27"/>
        <end position="248"/>
    </location>
</feature>
<dbReference type="Proteomes" id="UP000515489">
    <property type="component" value="Chromosome"/>
</dbReference>
<name>A0A7G7WBA7_9BACT</name>
<proteinExistence type="predicted"/>
<dbReference type="PANTHER" id="PTHR40469:SF2">
    <property type="entry name" value="GALACTOSE-BINDING DOMAIN-LIKE SUPERFAMILY PROTEIN"/>
    <property type="match status" value="1"/>
</dbReference>
<evidence type="ECO:0000313" key="4">
    <source>
        <dbReference type="Proteomes" id="UP000515489"/>
    </source>
</evidence>
<dbReference type="AlphaFoldDB" id="A0A7G7WBA7"/>
<dbReference type="PANTHER" id="PTHR40469">
    <property type="entry name" value="SECRETED GLYCOSYL HYDROLASE"/>
    <property type="match status" value="1"/>
</dbReference>
<sequence length="248" mass="27496">MRRLLSNTVLLALGLAASCSSTTTQPAEVQPVPRILVFYKTSGFYHTSIPDGIRAIQQLGAANNFLVDTTKRAANFQPAILRQYRAVVFLNTTQDVLNQEQQTAFEHYIRSGNGFVGVHAATDTEYDWPWYNQLVGAYFASHPAIQQATIRVSNKAHAATRHLPDSWTRTDEWYNFRDIHPTVTVLATLDEGTYSGGTNGANHPVAWYHAYDGGRAFYTAGGHTAESYSEPLFVQHLLGGIQYAIGEK</sequence>
<gene>
    <name evidence="3" type="ORF">H4317_07600</name>
</gene>
<dbReference type="SUPFAM" id="SSF52317">
    <property type="entry name" value="Class I glutamine amidotransferase-like"/>
    <property type="match status" value="1"/>
</dbReference>